<evidence type="ECO:0000256" key="1">
    <source>
        <dbReference type="SAM" id="Phobius"/>
    </source>
</evidence>
<organism evidence="2 3">
    <name type="scientific">Corynebacterium heidelbergense</name>
    <dbReference type="NCBI Taxonomy" id="2055947"/>
    <lineage>
        <taxon>Bacteria</taxon>
        <taxon>Bacillati</taxon>
        <taxon>Actinomycetota</taxon>
        <taxon>Actinomycetes</taxon>
        <taxon>Mycobacteriales</taxon>
        <taxon>Corynebacteriaceae</taxon>
        <taxon>Corynebacterium</taxon>
    </lineage>
</organism>
<keyword evidence="1" id="KW-1133">Transmembrane helix</keyword>
<dbReference type="RefSeq" id="WP_112768728.1">
    <property type="nucleotide sequence ID" value="NZ_CP063191.1"/>
</dbReference>
<reference evidence="2 3" key="1">
    <citation type="journal article" date="2018" name="Syst. Appl. Microbiol.">
        <title>Corynebacterium heidelbergense sp. nov., isolated from the preen glands of Egyptian geese (Alopochen aegyptiacus).</title>
        <authorList>
            <person name="Braun M.S."/>
            <person name="Wang E."/>
            <person name="Zimmermann S."/>
            <person name="Wink M."/>
        </authorList>
    </citation>
    <scope>NUCLEOTIDE SEQUENCE [LARGE SCALE GENOMIC DNA]</scope>
    <source>
        <strain evidence="2 3">DSM 104638</strain>
    </source>
</reference>
<feature type="transmembrane region" description="Helical" evidence="1">
    <location>
        <begin position="41"/>
        <end position="61"/>
    </location>
</feature>
<dbReference type="Proteomes" id="UP000251047">
    <property type="component" value="Unassembled WGS sequence"/>
</dbReference>
<feature type="transmembrane region" description="Helical" evidence="1">
    <location>
        <begin position="17"/>
        <end position="35"/>
    </location>
</feature>
<proteinExistence type="predicted"/>
<evidence type="ECO:0000313" key="3">
    <source>
        <dbReference type="Proteomes" id="UP000251047"/>
    </source>
</evidence>
<keyword evidence="1" id="KW-0812">Transmembrane</keyword>
<evidence type="ECO:0000313" key="2">
    <source>
        <dbReference type="EMBL" id="RAV34814.1"/>
    </source>
</evidence>
<name>A0A364VDX2_9CORY</name>
<dbReference type="EMBL" id="PHQP01000005">
    <property type="protein sequence ID" value="RAV34814.1"/>
    <property type="molecule type" value="Genomic_DNA"/>
</dbReference>
<protein>
    <submittedName>
        <fullName evidence="2">Uncharacterized protein</fullName>
    </submittedName>
</protein>
<keyword evidence="1" id="KW-0472">Membrane</keyword>
<gene>
    <name evidence="2" type="ORF">CWC39_01400</name>
</gene>
<comment type="caution">
    <text evidence="2">The sequence shown here is derived from an EMBL/GenBank/DDBJ whole genome shotgun (WGS) entry which is preliminary data.</text>
</comment>
<accession>A0A364VDX2</accession>
<dbReference type="AlphaFoldDB" id="A0A364VDX2"/>
<sequence length="168" mass="18481">MPAQPVRFYSAARPKPLTLFILTAAFTIPAVLVLFDDLSPGGIAMSAAFLLVSIILVFWTVSTELTTTGDVVVRWCGIKMFRRKAEEITRVEVLTDLNQSTFAAYSLGIYFNNPREWAIVAGLPGVRLATNTRSVVVSMPRYKEFAEKLAEAKGQPAEQLVTEGSYMG</sequence>